<dbReference type="GO" id="GO:0043165">
    <property type="term" value="P:Gram-negative-bacterium-type cell outer membrane assembly"/>
    <property type="evidence" value="ECO:0007669"/>
    <property type="project" value="UniProtKB-UniRule"/>
</dbReference>
<dbReference type="RefSeq" id="WP_084092852.1">
    <property type="nucleotide sequence ID" value="NZ_FWXD01000037.1"/>
</dbReference>
<dbReference type="Proteomes" id="UP000192761">
    <property type="component" value="Unassembled WGS sequence"/>
</dbReference>
<evidence type="ECO:0000313" key="4">
    <source>
        <dbReference type="Proteomes" id="UP000192761"/>
    </source>
</evidence>
<comment type="subcellular location">
    <subcellularLocation>
        <location evidence="1">Cell outer membrane</location>
    </subcellularLocation>
</comment>
<dbReference type="STRING" id="1121001.SAMN02745857_03927"/>
<dbReference type="PANTHER" id="PTHR30189:SF1">
    <property type="entry name" value="LPS-ASSEMBLY PROTEIN LPTD"/>
    <property type="match status" value="1"/>
</dbReference>
<sequence length="716" mass="80244" precursor="true">MSRIQLPPFRAAPLLLTLAAAFAHAVDPKPPVHIEADQVSGQTESGASAQGNVVVTQGDLRVESEWGNYDAPNDRLTGGDHVTMTRPGSVLHGRTLDYYIQRHEGTLTDPDYAMSPGKMRGDGAELLFEGEDKYRIDSGRATSCRPGDDSWYLHASTMWLDYTSNSGVAHNGWIEFKGVPILYSPWMNFPLDNGRQTGFLTPSLSFDNRNGFDLTLPFYWNIAPNYDATISTRYLARRGLMMGGEFRYLQPGYTGVLQVQGMNDREDQATRYSVLFQHQQTFTDRLWMAVDVQKVSDDSFFNDFGERAAIASQTNLPRQVLFGYNGDNWNSNLLFQRYQTIQQTSIPYARMPQLTFNANPQWLDGVRTGVSGEITDFTHPSLTNGVRSWVYPTISMPFVSNYSFFTPKIGVHASNYQLRDASGGNSRNESRVLPVVSLDSGLFFERDLDVGGNALTQTLEPRAYYVYIPYKKQSDLPNFDSAVTDLSFAQLFRENQYSGNDRINDANQLTLALSSRIYTANDGIELLQASIGQRFYFKDQQVTLSSNDQPSSASKSDLLLSLGGRFWHDLSADYTLQYNTEDRKTVRSTAGLTWNPQPGSIFNLRYTINRNQSPSTEQIDVSAQWPLTRNWYGVARVNYSLPDKQPLDAIVGLEYNAGCWGVRLAAQRFITSDAQFKTTYFVVLELDGLGGIGSNPVNALRTAIPGYTADFDGRQQ</sequence>
<evidence type="ECO:0000259" key="2">
    <source>
        <dbReference type="Pfam" id="PF04453"/>
    </source>
</evidence>
<feature type="signal peptide" evidence="1">
    <location>
        <begin position="1"/>
        <end position="25"/>
    </location>
</feature>
<feature type="chain" id="PRO_5013416917" description="LPS-assembly protein LptD" evidence="1">
    <location>
        <begin position="26"/>
        <end position="716"/>
    </location>
</feature>
<dbReference type="InterPro" id="IPR050218">
    <property type="entry name" value="LptD"/>
</dbReference>
<dbReference type="GO" id="GO:1990351">
    <property type="term" value="C:transporter complex"/>
    <property type="evidence" value="ECO:0007669"/>
    <property type="project" value="TreeGrafter"/>
</dbReference>
<comment type="caution">
    <text evidence="1">Lacks conserved residue(s) required for the propagation of feature annotation.</text>
</comment>
<protein>
    <recommendedName>
        <fullName evidence="1">LPS-assembly protein LptD</fullName>
    </recommendedName>
</protein>
<dbReference type="HAMAP" id="MF_01411">
    <property type="entry name" value="LPS_assembly_LptD"/>
    <property type="match status" value="1"/>
</dbReference>
<dbReference type="GO" id="GO:0015920">
    <property type="term" value="P:lipopolysaccharide transport"/>
    <property type="evidence" value="ECO:0007669"/>
    <property type="project" value="InterPro"/>
</dbReference>
<keyword evidence="4" id="KW-1185">Reference proteome</keyword>
<comment type="subunit">
    <text evidence="1">Component of the lipopolysaccharide transport and assembly complex. Interacts with LptE and LptA.</text>
</comment>
<dbReference type="Pfam" id="PF04453">
    <property type="entry name" value="LptD"/>
    <property type="match status" value="1"/>
</dbReference>
<organism evidence="3 4">
    <name type="scientific">Andreprevotia lacus DSM 23236</name>
    <dbReference type="NCBI Taxonomy" id="1121001"/>
    <lineage>
        <taxon>Bacteria</taxon>
        <taxon>Pseudomonadati</taxon>
        <taxon>Pseudomonadota</taxon>
        <taxon>Betaproteobacteria</taxon>
        <taxon>Neisseriales</taxon>
        <taxon>Chitinibacteraceae</taxon>
        <taxon>Andreprevotia</taxon>
    </lineage>
</organism>
<dbReference type="PANTHER" id="PTHR30189">
    <property type="entry name" value="LPS-ASSEMBLY PROTEIN"/>
    <property type="match status" value="1"/>
</dbReference>
<dbReference type="InterPro" id="IPR007543">
    <property type="entry name" value="LptD_C"/>
</dbReference>
<keyword evidence="1" id="KW-0732">Signal</keyword>
<keyword evidence="1" id="KW-0472">Membrane</keyword>
<name>A0A1W1Y024_9NEIS</name>
<dbReference type="OrthoDB" id="9760225at2"/>
<dbReference type="AlphaFoldDB" id="A0A1W1Y024"/>
<evidence type="ECO:0000313" key="3">
    <source>
        <dbReference type="EMBL" id="SMC29569.1"/>
    </source>
</evidence>
<reference evidence="3 4" key="1">
    <citation type="submission" date="2017-04" db="EMBL/GenBank/DDBJ databases">
        <authorList>
            <person name="Afonso C.L."/>
            <person name="Miller P.J."/>
            <person name="Scott M.A."/>
            <person name="Spackman E."/>
            <person name="Goraichik I."/>
            <person name="Dimitrov K.M."/>
            <person name="Suarez D.L."/>
            <person name="Swayne D.E."/>
        </authorList>
    </citation>
    <scope>NUCLEOTIDE SEQUENCE [LARGE SCALE GENOMIC DNA]</scope>
    <source>
        <strain evidence="3 4">DSM 23236</strain>
    </source>
</reference>
<proteinExistence type="inferred from homology"/>
<comment type="function">
    <text evidence="1">Together with LptE, is involved in the assembly of lipopolysaccharide (LPS) at the surface of the outer membrane.</text>
</comment>
<comment type="similarity">
    <text evidence="1">Belongs to the LptD family.</text>
</comment>
<dbReference type="GO" id="GO:0009279">
    <property type="term" value="C:cell outer membrane"/>
    <property type="evidence" value="ECO:0007669"/>
    <property type="project" value="UniProtKB-SubCell"/>
</dbReference>
<dbReference type="InterPro" id="IPR020889">
    <property type="entry name" value="LipoPS_assembly_LptD"/>
</dbReference>
<feature type="domain" description="LptD C-terminal" evidence="2">
    <location>
        <begin position="270"/>
        <end position="631"/>
    </location>
</feature>
<keyword evidence="1" id="KW-0998">Cell outer membrane</keyword>
<evidence type="ECO:0000256" key="1">
    <source>
        <dbReference type="HAMAP-Rule" id="MF_01411"/>
    </source>
</evidence>
<gene>
    <name evidence="1" type="primary">lptD</name>
    <name evidence="3" type="ORF">SAMN02745857_03927</name>
</gene>
<dbReference type="EMBL" id="FWXD01000037">
    <property type="protein sequence ID" value="SMC29569.1"/>
    <property type="molecule type" value="Genomic_DNA"/>
</dbReference>
<accession>A0A1W1Y024</accession>